<accession>A0A679BC66</accession>
<proteinExistence type="predicted"/>
<name>A0A679BC66_9ORYZ</name>
<dbReference type="AlphaFoldDB" id="A0A679BC66"/>
<organism evidence="1">
    <name type="scientific">Oryza barthii</name>
    <dbReference type="NCBI Taxonomy" id="65489"/>
    <lineage>
        <taxon>Eukaryota</taxon>
        <taxon>Viridiplantae</taxon>
        <taxon>Streptophyta</taxon>
        <taxon>Embryophyta</taxon>
        <taxon>Tracheophyta</taxon>
        <taxon>Spermatophyta</taxon>
        <taxon>Magnoliopsida</taxon>
        <taxon>Liliopsida</taxon>
        <taxon>Poales</taxon>
        <taxon>Poaceae</taxon>
        <taxon>BOP clade</taxon>
        <taxon>Oryzoideae</taxon>
        <taxon>Oryzeae</taxon>
        <taxon>Oryzinae</taxon>
        <taxon>Oryza</taxon>
    </lineage>
</organism>
<reference evidence="1" key="1">
    <citation type="submission" date="2018-08" db="EMBL/GenBank/DDBJ databases">
        <title>Oryza barthii genomic DNA, chromosome 11, BAC clone:OBARTa0081N18.</title>
        <authorList>
            <person name="Wu J."/>
            <person name="Kanamori H."/>
        </authorList>
    </citation>
    <scope>NUCLEOTIDE SEQUENCE</scope>
    <source>
        <strain evidence="1">W1588</strain>
    </source>
</reference>
<dbReference type="EMBL" id="AP018843">
    <property type="protein sequence ID" value="BBF89224.1"/>
    <property type="molecule type" value="Genomic_DNA"/>
</dbReference>
<protein>
    <submittedName>
        <fullName evidence="1">Uncharacterized protein</fullName>
    </submittedName>
</protein>
<gene>
    <name evidence="1" type="primary">OBARTa0081N18.11</name>
</gene>
<evidence type="ECO:0000313" key="1">
    <source>
        <dbReference type="EMBL" id="BBF89224.1"/>
    </source>
</evidence>
<sequence>MLVRGGDNQVTAVNYFRYTDVFYIGPVCSDSSSAGRHVDLQKKKKCSLFRAYDAWH</sequence>